<keyword evidence="3" id="KW-1185">Reference proteome</keyword>
<accession>A0A5M9JET6</accession>
<dbReference type="AlphaFoldDB" id="A0A5M9JET6"/>
<gene>
    <name evidence="2" type="ORF">EYC84_008276</name>
</gene>
<evidence type="ECO:0000313" key="2">
    <source>
        <dbReference type="EMBL" id="KAA8567821.1"/>
    </source>
</evidence>
<organism evidence="2 3">
    <name type="scientific">Monilinia fructicola</name>
    <name type="common">Brown rot fungus</name>
    <name type="synonym">Ciboria fructicola</name>
    <dbReference type="NCBI Taxonomy" id="38448"/>
    <lineage>
        <taxon>Eukaryota</taxon>
        <taxon>Fungi</taxon>
        <taxon>Dikarya</taxon>
        <taxon>Ascomycota</taxon>
        <taxon>Pezizomycotina</taxon>
        <taxon>Leotiomycetes</taxon>
        <taxon>Helotiales</taxon>
        <taxon>Sclerotiniaceae</taxon>
        <taxon>Monilinia</taxon>
    </lineage>
</organism>
<reference evidence="2 3" key="1">
    <citation type="submission" date="2019-06" db="EMBL/GenBank/DDBJ databases">
        <title>Genome Sequence of the Brown Rot Fungal Pathogen Monilinia fructicola.</title>
        <authorList>
            <person name="De Miccolis Angelini R.M."/>
            <person name="Landi L."/>
            <person name="Abate D."/>
            <person name="Pollastro S."/>
            <person name="Romanazzi G."/>
            <person name="Faretra F."/>
        </authorList>
    </citation>
    <scope>NUCLEOTIDE SEQUENCE [LARGE SCALE GENOMIC DNA]</scope>
    <source>
        <strain evidence="2 3">Mfrc123</strain>
    </source>
</reference>
<sequence length="96" mass="10304">MLQARQPVTQSSALAGNAENDSRKVMCEMMAKVGYRSTSWMAMLVSIRPATSRKGAWVWAGGDHAVRSPNPEARQQKKAVAKDAAAAAFEAAKRVG</sequence>
<dbReference type="Proteomes" id="UP000322873">
    <property type="component" value="Unassembled WGS sequence"/>
</dbReference>
<feature type="region of interest" description="Disordered" evidence="1">
    <location>
        <begin position="1"/>
        <end position="20"/>
    </location>
</feature>
<feature type="compositionally biased region" description="Polar residues" evidence="1">
    <location>
        <begin position="1"/>
        <end position="14"/>
    </location>
</feature>
<name>A0A5M9JET6_MONFR</name>
<dbReference type="EMBL" id="VICG01000010">
    <property type="protein sequence ID" value="KAA8567821.1"/>
    <property type="molecule type" value="Genomic_DNA"/>
</dbReference>
<protein>
    <submittedName>
        <fullName evidence="2">Uncharacterized protein</fullName>
    </submittedName>
</protein>
<evidence type="ECO:0000313" key="3">
    <source>
        <dbReference type="Proteomes" id="UP000322873"/>
    </source>
</evidence>
<evidence type="ECO:0000256" key="1">
    <source>
        <dbReference type="SAM" id="MobiDB-lite"/>
    </source>
</evidence>
<comment type="caution">
    <text evidence="2">The sequence shown here is derived from an EMBL/GenBank/DDBJ whole genome shotgun (WGS) entry which is preliminary data.</text>
</comment>
<proteinExistence type="predicted"/>